<dbReference type="InterPro" id="IPR002347">
    <property type="entry name" value="SDR_fam"/>
</dbReference>
<dbReference type="EMBL" id="FOHO01000015">
    <property type="protein sequence ID" value="SET93844.1"/>
    <property type="molecule type" value="Genomic_DNA"/>
</dbReference>
<dbReference type="OrthoDB" id="9785826at2"/>
<dbReference type="AlphaFoldDB" id="A0A1I0IBJ0"/>
<sequence length="259" mass="27524">MKTILVTGATQGLGHATAEALARQGHSLIIHGRDAAKLTQTANTLRETGVSVATESADLSDLSQVAAMAQRLTATHPRIDVLINNAGVLRTARTEAGGLDVRFVVNTLASALLARRLLPVIPRDGRIIHLSSAAQAQVDPKALVGKTRLRDMDAYAQSKLAITLWNQHFGDSHPDGPLSLAVNPGSLLATRMVREGFGTSGNDLNIGVDILIRAALTDEFATATGRYFDNDAGRLARRYPDATADDIAARIDALLTDHL</sequence>
<dbReference type="STRING" id="364199.SAMN04489858_11544"/>
<dbReference type="Proteomes" id="UP000199180">
    <property type="component" value="Unassembled WGS sequence"/>
</dbReference>
<dbReference type="PRINTS" id="PR00080">
    <property type="entry name" value="SDRFAMILY"/>
</dbReference>
<accession>A0A1I0IBJ0</accession>
<dbReference type="InterPro" id="IPR020904">
    <property type="entry name" value="Sc_DH/Rdtase_CS"/>
</dbReference>
<evidence type="ECO:0000313" key="6">
    <source>
        <dbReference type="Proteomes" id="UP000199180"/>
    </source>
</evidence>
<organism evidence="5 6">
    <name type="scientific">Paracoccus homiensis</name>
    <dbReference type="NCBI Taxonomy" id="364199"/>
    <lineage>
        <taxon>Bacteria</taxon>
        <taxon>Pseudomonadati</taxon>
        <taxon>Pseudomonadota</taxon>
        <taxon>Alphaproteobacteria</taxon>
        <taxon>Rhodobacterales</taxon>
        <taxon>Paracoccaceae</taxon>
        <taxon>Paracoccus</taxon>
    </lineage>
</organism>
<protein>
    <submittedName>
        <fullName evidence="5">Short-chain dehydrogenase</fullName>
    </submittedName>
</protein>
<dbReference type="SMART" id="SM00822">
    <property type="entry name" value="PKS_KR"/>
    <property type="match status" value="1"/>
</dbReference>
<evidence type="ECO:0000256" key="2">
    <source>
        <dbReference type="ARBA" id="ARBA00023002"/>
    </source>
</evidence>
<dbReference type="InterPro" id="IPR036291">
    <property type="entry name" value="NAD(P)-bd_dom_sf"/>
</dbReference>
<comment type="similarity">
    <text evidence="1 3">Belongs to the short-chain dehydrogenases/reductases (SDR) family.</text>
</comment>
<evidence type="ECO:0000313" key="5">
    <source>
        <dbReference type="EMBL" id="SET93844.1"/>
    </source>
</evidence>
<reference evidence="5 6" key="1">
    <citation type="submission" date="2016-10" db="EMBL/GenBank/DDBJ databases">
        <authorList>
            <person name="de Groot N.N."/>
        </authorList>
    </citation>
    <scope>NUCLEOTIDE SEQUENCE [LARGE SCALE GENOMIC DNA]</scope>
    <source>
        <strain evidence="5 6">DSM 17862</strain>
    </source>
</reference>
<keyword evidence="6" id="KW-1185">Reference proteome</keyword>
<proteinExistence type="inferred from homology"/>
<evidence type="ECO:0000256" key="3">
    <source>
        <dbReference type="RuleBase" id="RU000363"/>
    </source>
</evidence>
<gene>
    <name evidence="5" type="ORF">SAMN04489858_11544</name>
</gene>
<name>A0A1I0IBJ0_9RHOB</name>
<dbReference type="Gene3D" id="3.40.50.720">
    <property type="entry name" value="NAD(P)-binding Rossmann-like Domain"/>
    <property type="match status" value="1"/>
</dbReference>
<dbReference type="PANTHER" id="PTHR24320">
    <property type="entry name" value="RETINOL DEHYDROGENASE"/>
    <property type="match status" value="1"/>
</dbReference>
<dbReference type="InterPro" id="IPR057326">
    <property type="entry name" value="KR_dom"/>
</dbReference>
<evidence type="ECO:0000256" key="1">
    <source>
        <dbReference type="ARBA" id="ARBA00006484"/>
    </source>
</evidence>
<dbReference type="PROSITE" id="PS00061">
    <property type="entry name" value="ADH_SHORT"/>
    <property type="match status" value="1"/>
</dbReference>
<dbReference type="PRINTS" id="PR00081">
    <property type="entry name" value="GDHRDH"/>
</dbReference>
<dbReference type="Pfam" id="PF00106">
    <property type="entry name" value="adh_short"/>
    <property type="match status" value="1"/>
</dbReference>
<dbReference type="RefSeq" id="WP_090737091.1">
    <property type="nucleotide sequence ID" value="NZ_FOHO01000015.1"/>
</dbReference>
<dbReference type="PANTHER" id="PTHR24320:SF148">
    <property type="entry name" value="NAD(P)-BINDING ROSSMANN-FOLD SUPERFAMILY PROTEIN"/>
    <property type="match status" value="1"/>
</dbReference>
<dbReference type="GO" id="GO:0016491">
    <property type="term" value="F:oxidoreductase activity"/>
    <property type="evidence" value="ECO:0007669"/>
    <property type="project" value="UniProtKB-KW"/>
</dbReference>
<feature type="domain" description="Ketoreductase" evidence="4">
    <location>
        <begin position="2"/>
        <end position="136"/>
    </location>
</feature>
<keyword evidence="2" id="KW-0560">Oxidoreductase</keyword>
<evidence type="ECO:0000259" key="4">
    <source>
        <dbReference type="SMART" id="SM00822"/>
    </source>
</evidence>
<dbReference type="SUPFAM" id="SSF51735">
    <property type="entry name" value="NAD(P)-binding Rossmann-fold domains"/>
    <property type="match status" value="1"/>
</dbReference>